<evidence type="ECO:0000313" key="19">
    <source>
        <dbReference type="EMBL" id="MBP0724381.1"/>
    </source>
</evidence>
<keyword evidence="8" id="KW-0677">Repeat</keyword>
<dbReference type="EMBL" id="JAGIYQ010000002">
    <property type="protein sequence ID" value="MBP0724381.1"/>
    <property type="molecule type" value="Genomic_DNA"/>
</dbReference>
<keyword evidence="10 13" id="KW-0720">Serine protease</keyword>
<proteinExistence type="inferred from homology"/>
<dbReference type="GO" id="GO:0006508">
    <property type="term" value="P:proteolysis"/>
    <property type="evidence" value="ECO:0007669"/>
    <property type="project" value="UniProtKB-KW"/>
</dbReference>
<evidence type="ECO:0000256" key="15">
    <source>
        <dbReference type="SAM" id="SignalP"/>
    </source>
</evidence>
<dbReference type="InterPro" id="IPR022398">
    <property type="entry name" value="Peptidase_S8_His-AS"/>
</dbReference>
<feature type="active site" description="Charge relay system" evidence="12 13">
    <location>
        <position position="196"/>
    </location>
</feature>
<dbReference type="PROSITE" id="PS51892">
    <property type="entry name" value="SUBTILASE"/>
    <property type="match status" value="1"/>
</dbReference>
<keyword evidence="9 13" id="KW-0378">Hydrolase</keyword>
<evidence type="ECO:0000313" key="20">
    <source>
        <dbReference type="Proteomes" id="UP000682134"/>
    </source>
</evidence>
<dbReference type="Pfam" id="PF02225">
    <property type="entry name" value="PA"/>
    <property type="match status" value="1"/>
</dbReference>
<dbReference type="InterPro" id="IPR000209">
    <property type="entry name" value="Peptidase_S8/S53_dom"/>
</dbReference>
<dbReference type="InterPro" id="IPR010435">
    <property type="entry name" value="C5a/SBT2-like_Fn3"/>
</dbReference>
<evidence type="ECO:0000256" key="10">
    <source>
        <dbReference type="ARBA" id="ARBA00022825"/>
    </source>
</evidence>
<feature type="domain" description="PA" evidence="17">
    <location>
        <begin position="442"/>
        <end position="521"/>
    </location>
</feature>
<dbReference type="Gene3D" id="3.40.50.200">
    <property type="entry name" value="Peptidase S8/S53 domain"/>
    <property type="match status" value="1"/>
</dbReference>
<reference evidence="19" key="1">
    <citation type="submission" date="2021-04" db="EMBL/GenBank/DDBJ databases">
        <title>Genome seq and assembly of Bacillus sp.</title>
        <authorList>
            <person name="Chhetri G."/>
        </authorList>
    </citation>
    <scope>NUCLEOTIDE SEQUENCE</scope>
    <source>
        <strain evidence="19">RG28</strain>
    </source>
</reference>
<dbReference type="PANTHER" id="PTHR43806">
    <property type="entry name" value="PEPTIDASE S8"/>
    <property type="match status" value="1"/>
</dbReference>
<dbReference type="InterPro" id="IPR015500">
    <property type="entry name" value="Peptidase_S8_subtilisin-rel"/>
</dbReference>
<dbReference type="InterPro" id="IPR036852">
    <property type="entry name" value="Peptidase_S8/S53_dom_sf"/>
</dbReference>
<accession>A0A940SID6</accession>
<feature type="domain" description="C5a peptidase/Subtilisin-like protease SBT2-like Fn3-like" evidence="18">
    <location>
        <begin position="679"/>
        <end position="797"/>
    </location>
</feature>
<comment type="caution">
    <text evidence="19">The sequence shown here is derived from an EMBL/GenBank/DDBJ whole genome shotgun (WGS) entry which is preliminary data.</text>
</comment>
<evidence type="ECO:0000256" key="9">
    <source>
        <dbReference type="ARBA" id="ARBA00022801"/>
    </source>
</evidence>
<comment type="similarity">
    <text evidence="3 13 14">Belongs to the peptidase S8 family.</text>
</comment>
<dbReference type="Pfam" id="PF06280">
    <property type="entry name" value="fn3_5"/>
    <property type="match status" value="1"/>
</dbReference>
<evidence type="ECO:0000256" key="3">
    <source>
        <dbReference type="ARBA" id="ARBA00011073"/>
    </source>
</evidence>
<protein>
    <submittedName>
        <fullName evidence="19">S8 family serine peptidase</fullName>
    </submittedName>
</protein>
<dbReference type="PROSITE" id="PS00137">
    <property type="entry name" value="SUBTILASE_HIS"/>
    <property type="match status" value="1"/>
</dbReference>
<dbReference type="InterPro" id="IPR034216">
    <property type="entry name" value="C5a_Peptidase"/>
</dbReference>
<evidence type="ECO:0000256" key="13">
    <source>
        <dbReference type="PROSITE-ProRule" id="PRU01240"/>
    </source>
</evidence>
<evidence type="ECO:0000259" key="17">
    <source>
        <dbReference type="Pfam" id="PF02225"/>
    </source>
</evidence>
<feature type="active site" description="Charge relay system" evidence="12 13">
    <location>
        <position position="593"/>
    </location>
</feature>
<evidence type="ECO:0000256" key="11">
    <source>
        <dbReference type="ARBA" id="ARBA00022837"/>
    </source>
</evidence>
<dbReference type="InterPro" id="IPR050131">
    <property type="entry name" value="Peptidase_S8_subtilisin-like"/>
</dbReference>
<organism evidence="19 20">
    <name type="scientific">Gottfriedia endophytica</name>
    <dbReference type="NCBI Taxonomy" id="2820819"/>
    <lineage>
        <taxon>Bacteria</taxon>
        <taxon>Bacillati</taxon>
        <taxon>Bacillota</taxon>
        <taxon>Bacilli</taxon>
        <taxon>Bacillales</taxon>
        <taxon>Bacillaceae</taxon>
        <taxon>Gottfriedia</taxon>
    </lineage>
</organism>
<dbReference type="PROSITE" id="PS00138">
    <property type="entry name" value="SUBTILASE_SER"/>
    <property type="match status" value="1"/>
</dbReference>
<dbReference type="PROSITE" id="PS00136">
    <property type="entry name" value="SUBTILASE_ASP"/>
    <property type="match status" value="1"/>
</dbReference>
<keyword evidence="11" id="KW-0106">Calcium</keyword>
<name>A0A940SID6_9BACI</name>
<evidence type="ECO:0000259" key="18">
    <source>
        <dbReference type="Pfam" id="PF06280"/>
    </source>
</evidence>
<evidence type="ECO:0000256" key="8">
    <source>
        <dbReference type="ARBA" id="ARBA00022737"/>
    </source>
</evidence>
<keyword evidence="5" id="KW-0964">Secreted</keyword>
<dbReference type="InterPro" id="IPR046450">
    <property type="entry name" value="PA_dom_sf"/>
</dbReference>
<dbReference type="Gene3D" id="3.50.30.30">
    <property type="match status" value="1"/>
</dbReference>
<feature type="domain" description="Peptidase S8/S53" evidence="16">
    <location>
        <begin position="187"/>
        <end position="655"/>
    </location>
</feature>
<sequence length="1453" mass="156526">MKKLRKTKKIAAVGLASLLAFSSSITYAGVVRADSVETDELKVLNDVNSDSIPTKPLYNEHEKVRVFVELEGEPAISYSIKQGVRYKDLSAAKQQDLQATINNEQNVFLSDVKKEKINLDIKNQFTTVVNGVSGEIEYGQIDELENLPDVEKVEIVNQYERPTEKPEMIASKEMVQAIQTWNAGFDGRGMVVGIIDTGIDYNHKDMTLSTDPKNKLTSAKVTQIKLDNKLDGKYYTLKVPYGYNYFDKSDTILDLGPDASMHGMHVAGTVGANGDESKGGIKGVAPNAQLLALKVFSNDPGYPSTFGDIYIKAIDDGIKLGADVLNMSLGSAAGFVNPDNMEQQAIQRATDSGVLMSISAGNNDQIGSGTTNPLASNPDIGLVGSPGLSTSSIAVASIENNKITLDQMKVKIGSENLPIAYKRQSSPNPLEVFGTTKELDMVYAGDGSPAKYTGLDVKGKVAFVVRTATNPNYAEIQKNAEAAGAAGVIVRGTVAHGDYVSMALSSPTIPLVSLGISDGNLLESKIKAAGGTAKVTFTGEMTTVANTTAGKMSTFTSWGVTPSLELKPELTAPGGQIYSTLNDDKYGIMSGTSMAAPHVSGGSALVLQKVQQLFPDLQGANKVKRAKTLLLNTAKPVLDPDDNNLPYSPRRQGAGIMQLHSAIDSPVYVVRKGTQDAKVELKEITSDKFEMTVTATNFSDKDVTYNVNASVLTDSVTKGRNDLKTQAISNAVVKTDFPNGVTLFPGESKDIKVIVDLTNAKAALEAAMKNGYFVEGYITLKNTNQDGAFPDISVPYVGFKGDWNAAPVLDATKYDAASSYYNFSAFVDQDGNFMGRNPFTLVYQKEKLAISPNGSGSKKTITPVLQFLRNSKTVEYSITDENGKVLRLLRTDKDQGKNYFAAKTNYTYKPYYTEWNGLINNKVAPEGKYYYQVKTQVDYPGKAPQVVKFPVFVDNTAPVITDSAYSKKNNILFFNAKDNNGGSGLDRIDIKVDGSLLGSVNPDGKTSFAVNLGTKVANNSVEIIATDNAGNTNGVAVSSPGDNTIPFIFADSPKALNGYDSREIPLTGYVTDGSSVKNLTVKSDKLVGGSKDISLVYNSTTKQYTFATQLTFTEDGVHDIYFEGADVVGNAIKFRRQIFIDTQPATIDITGLPENNTVATGSPDPTVTVKVSDNFDDIRLQMNGSELYHNDFDEPLIQKPLTHEEKVTLNLTEGRNDFEFVVTDLTGHVTKKTISIYKGTTPPKGFITSFDVTPENNVSSDSPAVITAEASDNIEWNAKVIDPNGKVINLDSEEGQTFNGKFTPDATAVSGEYTIVLSPIDGTKEDSFEAKIMVVNHPISLEATKTFDANGVEANKFNNSASVSIKGDFKNVGQTIINPTVIVQVKDADGAVAYIGKADMNEINKGALNRFSLDIPLESFDSGKYSVEVLVWDGLLNALPLADSSNVGFFTVN</sequence>
<feature type="chain" id="PRO_5038832633" evidence="15">
    <location>
        <begin position="29"/>
        <end position="1453"/>
    </location>
</feature>
<dbReference type="SUPFAM" id="SSF52025">
    <property type="entry name" value="PA domain"/>
    <property type="match status" value="1"/>
</dbReference>
<dbReference type="PRINTS" id="PR00723">
    <property type="entry name" value="SUBTILISIN"/>
</dbReference>
<dbReference type="InterPro" id="IPR023827">
    <property type="entry name" value="Peptidase_S8_Asp-AS"/>
</dbReference>
<dbReference type="GO" id="GO:0016020">
    <property type="term" value="C:membrane"/>
    <property type="evidence" value="ECO:0007669"/>
    <property type="project" value="InterPro"/>
</dbReference>
<dbReference type="RefSeq" id="WP_209402829.1">
    <property type="nucleotide sequence ID" value="NZ_JAGIYQ010000002.1"/>
</dbReference>
<keyword evidence="7 15" id="KW-0732">Signal</keyword>
<feature type="signal peptide" evidence="15">
    <location>
        <begin position="1"/>
        <end position="28"/>
    </location>
</feature>
<evidence type="ECO:0000256" key="7">
    <source>
        <dbReference type="ARBA" id="ARBA00022729"/>
    </source>
</evidence>
<evidence type="ECO:0000256" key="4">
    <source>
        <dbReference type="ARBA" id="ARBA00022512"/>
    </source>
</evidence>
<evidence type="ECO:0000256" key="5">
    <source>
        <dbReference type="ARBA" id="ARBA00022525"/>
    </source>
</evidence>
<dbReference type="CDD" id="cd07475">
    <property type="entry name" value="Peptidases_S8_C5a_Peptidase"/>
    <property type="match status" value="1"/>
</dbReference>
<gene>
    <name evidence="19" type="ORF">J5Y03_04170</name>
</gene>
<comment type="subcellular location">
    <subcellularLocation>
        <location evidence="2">Secreted</location>
    </subcellularLocation>
</comment>
<dbReference type="SUPFAM" id="SSF52743">
    <property type="entry name" value="Subtilisin-like"/>
    <property type="match status" value="1"/>
</dbReference>
<dbReference type="GO" id="GO:0005576">
    <property type="term" value="C:extracellular region"/>
    <property type="evidence" value="ECO:0007669"/>
    <property type="project" value="UniProtKB-SubCell"/>
</dbReference>
<dbReference type="InterPro" id="IPR023828">
    <property type="entry name" value="Peptidase_S8_Ser-AS"/>
</dbReference>
<keyword evidence="6 13" id="KW-0645">Protease</keyword>
<comment type="cofactor">
    <cofactor evidence="1">
        <name>Ca(2+)</name>
        <dbReference type="ChEBI" id="CHEBI:29108"/>
    </cofactor>
</comment>
<feature type="active site" description="Charge relay system" evidence="12 13">
    <location>
        <position position="262"/>
    </location>
</feature>
<evidence type="ECO:0000256" key="2">
    <source>
        <dbReference type="ARBA" id="ARBA00004613"/>
    </source>
</evidence>
<dbReference type="Gene3D" id="2.60.40.1710">
    <property type="entry name" value="Subtilisin-like superfamily"/>
    <property type="match status" value="1"/>
</dbReference>
<keyword evidence="20" id="KW-1185">Reference proteome</keyword>
<dbReference type="Proteomes" id="UP000682134">
    <property type="component" value="Unassembled WGS sequence"/>
</dbReference>
<dbReference type="Pfam" id="PF00082">
    <property type="entry name" value="Peptidase_S8"/>
    <property type="match status" value="1"/>
</dbReference>
<dbReference type="PANTHER" id="PTHR43806:SF11">
    <property type="entry name" value="CEREVISIN-RELATED"/>
    <property type="match status" value="1"/>
</dbReference>
<evidence type="ECO:0000256" key="14">
    <source>
        <dbReference type="RuleBase" id="RU003355"/>
    </source>
</evidence>
<evidence type="ECO:0000256" key="6">
    <source>
        <dbReference type="ARBA" id="ARBA00022670"/>
    </source>
</evidence>
<evidence type="ECO:0000259" key="16">
    <source>
        <dbReference type="Pfam" id="PF00082"/>
    </source>
</evidence>
<dbReference type="InterPro" id="IPR003137">
    <property type="entry name" value="PA_domain"/>
</dbReference>
<evidence type="ECO:0000256" key="12">
    <source>
        <dbReference type="PIRSR" id="PIRSR615500-1"/>
    </source>
</evidence>
<evidence type="ECO:0000256" key="1">
    <source>
        <dbReference type="ARBA" id="ARBA00001913"/>
    </source>
</evidence>
<keyword evidence="4" id="KW-0134">Cell wall</keyword>
<dbReference type="GO" id="GO:0004252">
    <property type="term" value="F:serine-type endopeptidase activity"/>
    <property type="evidence" value="ECO:0007669"/>
    <property type="project" value="UniProtKB-UniRule"/>
</dbReference>